<dbReference type="OrthoDB" id="1807862at2"/>
<organism evidence="2 3">
    <name type="scientific">Candidatus Desulfosporosinus infrequens</name>
    <dbReference type="NCBI Taxonomy" id="2043169"/>
    <lineage>
        <taxon>Bacteria</taxon>
        <taxon>Bacillati</taxon>
        <taxon>Bacillota</taxon>
        <taxon>Clostridia</taxon>
        <taxon>Eubacteriales</taxon>
        <taxon>Desulfitobacteriaceae</taxon>
        <taxon>Desulfosporosinus</taxon>
    </lineage>
</organism>
<evidence type="ECO:0000256" key="1">
    <source>
        <dbReference type="SAM" id="Phobius"/>
    </source>
</evidence>
<dbReference type="EMBL" id="OMOF01000229">
    <property type="protein sequence ID" value="SPF44125.1"/>
    <property type="molecule type" value="Genomic_DNA"/>
</dbReference>
<keyword evidence="1" id="KW-1133">Transmembrane helix</keyword>
<feature type="transmembrane region" description="Helical" evidence="1">
    <location>
        <begin position="12"/>
        <end position="32"/>
    </location>
</feature>
<dbReference type="AlphaFoldDB" id="A0A2U3KWT9"/>
<proteinExistence type="predicted"/>
<name>A0A2U3KWT9_9FIRM</name>
<keyword evidence="1" id="KW-0472">Membrane</keyword>
<feature type="transmembrane region" description="Helical" evidence="1">
    <location>
        <begin position="86"/>
        <end position="107"/>
    </location>
</feature>
<keyword evidence="1" id="KW-0812">Transmembrane</keyword>
<dbReference type="InterPro" id="IPR012340">
    <property type="entry name" value="NA-bd_OB-fold"/>
</dbReference>
<evidence type="ECO:0000313" key="3">
    <source>
        <dbReference type="Proteomes" id="UP000238916"/>
    </source>
</evidence>
<reference evidence="3" key="1">
    <citation type="submission" date="2018-02" db="EMBL/GenBank/DDBJ databases">
        <authorList>
            <person name="Hausmann B."/>
        </authorList>
    </citation>
    <scope>NUCLEOTIDE SEQUENCE [LARGE SCALE GENOMIC DNA]</scope>
    <source>
        <strain evidence="3">Peat soil MAG SbF1</strain>
    </source>
</reference>
<accession>A0A2U3KWT9</accession>
<protein>
    <submittedName>
        <fullName evidence="2">Uncharacterized protein</fullName>
    </submittedName>
</protein>
<gene>
    <name evidence="2" type="ORF">SBF1_3040004</name>
</gene>
<dbReference type="Proteomes" id="UP000238916">
    <property type="component" value="Unassembled WGS sequence"/>
</dbReference>
<dbReference type="Gene3D" id="2.40.50.140">
    <property type="entry name" value="Nucleic acid-binding proteins"/>
    <property type="match status" value="1"/>
</dbReference>
<sequence length="194" mass="20826">MHFATLEGIYIITMSIGIIVSMLGVLLGGLHFHAGHSLNTSHASHASLQEGAVLTVPILNVQAIFAFMIGFGSAGLVSYLTFKASLLSLIFAVPGGLLCWYMIRLILKAMLKNQSDFMTTTTEDAIGRTAIVVSKIFPNSVGEVMYTSDGASNIIRAKFEESESVDKGAKVVVLKVENDIAIVVLESSLYLKNV</sequence>
<feature type="transmembrane region" description="Helical" evidence="1">
    <location>
        <begin position="53"/>
        <end position="80"/>
    </location>
</feature>
<evidence type="ECO:0000313" key="2">
    <source>
        <dbReference type="EMBL" id="SPF44125.1"/>
    </source>
</evidence>